<evidence type="ECO:0008006" key="4">
    <source>
        <dbReference type="Google" id="ProtNLM"/>
    </source>
</evidence>
<protein>
    <recommendedName>
        <fullName evidence="4">HPP family protein</fullName>
    </recommendedName>
</protein>
<organism evidence="2 3">
    <name type="scientific">Paenibacillus sambharensis</name>
    <dbReference type="NCBI Taxonomy" id="1803190"/>
    <lineage>
        <taxon>Bacteria</taxon>
        <taxon>Bacillati</taxon>
        <taxon>Bacillota</taxon>
        <taxon>Bacilli</taxon>
        <taxon>Bacillales</taxon>
        <taxon>Paenibacillaceae</taxon>
        <taxon>Paenibacillus</taxon>
    </lineage>
</organism>
<comment type="caution">
    <text evidence="2">The sequence shown here is derived from an EMBL/GenBank/DDBJ whole genome shotgun (WGS) entry which is preliminary data.</text>
</comment>
<evidence type="ECO:0000256" key="1">
    <source>
        <dbReference type="SAM" id="Phobius"/>
    </source>
</evidence>
<gene>
    <name evidence="2" type="ORF">DNH61_01545</name>
</gene>
<keyword evidence="3" id="KW-1185">Reference proteome</keyword>
<dbReference type="OrthoDB" id="2663140at2"/>
<proteinExistence type="predicted"/>
<feature type="transmembrane region" description="Helical" evidence="1">
    <location>
        <begin position="91"/>
        <end position="108"/>
    </location>
</feature>
<reference evidence="2 3" key="1">
    <citation type="submission" date="2018-06" db="EMBL/GenBank/DDBJ databases">
        <title>Paenibacillus imtechensis sp. nov.</title>
        <authorList>
            <person name="Pinnaka A.K."/>
            <person name="Singh H."/>
            <person name="Kaur M."/>
        </authorList>
    </citation>
    <scope>NUCLEOTIDE SEQUENCE [LARGE SCALE GENOMIC DNA]</scope>
    <source>
        <strain evidence="2 3">SMB1</strain>
    </source>
</reference>
<evidence type="ECO:0000313" key="3">
    <source>
        <dbReference type="Proteomes" id="UP000249522"/>
    </source>
</evidence>
<dbReference type="Proteomes" id="UP000249522">
    <property type="component" value="Unassembled WGS sequence"/>
</dbReference>
<keyword evidence="1" id="KW-0472">Membrane</keyword>
<keyword evidence="1" id="KW-0812">Transmembrane</keyword>
<dbReference type="AlphaFoldDB" id="A0A2W1LFH1"/>
<dbReference type="RefSeq" id="WP_111144944.1">
    <property type="nucleotide sequence ID" value="NZ_QKRB01000010.1"/>
</dbReference>
<accession>A0A2W1LFH1</accession>
<dbReference type="EMBL" id="QKRB01000010">
    <property type="protein sequence ID" value="PZD97583.1"/>
    <property type="molecule type" value="Genomic_DNA"/>
</dbReference>
<name>A0A2W1LFH1_9BACL</name>
<keyword evidence="1" id="KW-1133">Transmembrane helix</keyword>
<evidence type="ECO:0000313" key="2">
    <source>
        <dbReference type="EMBL" id="PZD97583.1"/>
    </source>
</evidence>
<sequence length="160" mass="17776">MNTKISVISLYLVIIYWLSMHVPMLKPLFYPTLGTLSYVLATRQLTIRESASIMTGAVAASLLGTGFHYWLPETVAILATFLLSVLMIQRFRLNAPPILAIALIPYFAPPTSLWTGPLAVFVSLAVLLLTLHLAELAMSLWKSPRVEAQSQAEQIYRQGM</sequence>
<feature type="transmembrane region" description="Helical" evidence="1">
    <location>
        <begin position="114"/>
        <end position="134"/>
    </location>
</feature>
<feature type="transmembrane region" description="Helical" evidence="1">
    <location>
        <begin position="7"/>
        <end position="30"/>
    </location>
</feature>